<dbReference type="Pfam" id="PF01613">
    <property type="entry name" value="Flavin_Reduct"/>
    <property type="match status" value="1"/>
</dbReference>
<dbReference type="EMBL" id="LJUO01000099">
    <property type="protein sequence ID" value="KPK70187.1"/>
    <property type="molecule type" value="Genomic_DNA"/>
</dbReference>
<evidence type="ECO:0000259" key="4">
    <source>
        <dbReference type="Pfam" id="PF01613"/>
    </source>
</evidence>
<accession>A0A0S8GDG5</accession>
<feature type="domain" description="Flavin reductase like" evidence="4">
    <location>
        <begin position="2"/>
        <end position="41"/>
    </location>
</feature>
<keyword evidence="2" id="KW-0285">Flavoprotein</keyword>
<dbReference type="InterPro" id="IPR012349">
    <property type="entry name" value="Split_barrel_FMN-bd"/>
</dbReference>
<dbReference type="PANTHER" id="PTHR43567:SF1">
    <property type="entry name" value="FLAVOREDOXIN"/>
    <property type="match status" value="1"/>
</dbReference>
<evidence type="ECO:0000256" key="2">
    <source>
        <dbReference type="ARBA" id="ARBA00022630"/>
    </source>
</evidence>
<name>A0A0S8GDG5_UNCW3</name>
<dbReference type="Proteomes" id="UP000051096">
    <property type="component" value="Unassembled WGS sequence"/>
</dbReference>
<comment type="caution">
    <text evidence="5">The sequence shown here is derived from an EMBL/GenBank/DDBJ whole genome shotgun (WGS) entry which is preliminary data.</text>
</comment>
<gene>
    <name evidence="5" type="ORF">AMJ87_09270</name>
</gene>
<dbReference type="GO" id="GO:0016646">
    <property type="term" value="F:oxidoreductase activity, acting on the CH-NH group of donors, NAD or NADP as acceptor"/>
    <property type="evidence" value="ECO:0007669"/>
    <property type="project" value="UniProtKB-ARBA"/>
</dbReference>
<dbReference type="AlphaFoldDB" id="A0A0S8GDG5"/>
<dbReference type="GO" id="GO:0010181">
    <property type="term" value="F:FMN binding"/>
    <property type="evidence" value="ECO:0007669"/>
    <property type="project" value="InterPro"/>
</dbReference>
<protein>
    <recommendedName>
        <fullName evidence="4">Flavin reductase like domain-containing protein</fullName>
    </recommendedName>
</protein>
<organism evidence="5 6">
    <name type="scientific">candidate division WOR_3 bacterium SM23_60</name>
    <dbReference type="NCBI Taxonomy" id="1703780"/>
    <lineage>
        <taxon>Bacteria</taxon>
        <taxon>Bacteria division WOR-3</taxon>
    </lineage>
</organism>
<comment type="cofactor">
    <cofactor evidence="1">
        <name>FMN</name>
        <dbReference type="ChEBI" id="CHEBI:58210"/>
    </cofactor>
</comment>
<sequence length="83" mass="9620">MISQCPVCVECKLVETMTFATHEIFVGEIVSAYTEHEYLTNDVLDITRVNPIIYSMYDNNYWRLGENIGQAFHIGKTLDRKTE</sequence>
<dbReference type="SUPFAM" id="SSF50475">
    <property type="entry name" value="FMN-binding split barrel"/>
    <property type="match status" value="1"/>
</dbReference>
<dbReference type="PANTHER" id="PTHR43567">
    <property type="entry name" value="FLAVOREDOXIN-RELATED-RELATED"/>
    <property type="match status" value="1"/>
</dbReference>
<evidence type="ECO:0000313" key="5">
    <source>
        <dbReference type="EMBL" id="KPK70187.1"/>
    </source>
</evidence>
<reference evidence="5 6" key="1">
    <citation type="journal article" date="2015" name="Microbiome">
        <title>Genomic resolution of linkages in carbon, nitrogen, and sulfur cycling among widespread estuary sediment bacteria.</title>
        <authorList>
            <person name="Baker B.J."/>
            <person name="Lazar C.S."/>
            <person name="Teske A.P."/>
            <person name="Dick G.J."/>
        </authorList>
    </citation>
    <scope>NUCLEOTIDE SEQUENCE [LARGE SCALE GENOMIC DNA]</scope>
    <source>
        <strain evidence="5">SM23_60</strain>
    </source>
</reference>
<comment type="similarity">
    <text evidence="3">Belongs to the flavoredoxin family.</text>
</comment>
<feature type="non-terminal residue" evidence="5">
    <location>
        <position position="1"/>
    </location>
</feature>
<dbReference type="Gene3D" id="2.30.110.10">
    <property type="entry name" value="Electron Transport, Fmn-binding Protein, Chain A"/>
    <property type="match status" value="1"/>
</dbReference>
<evidence type="ECO:0000256" key="1">
    <source>
        <dbReference type="ARBA" id="ARBA00001917"/>
    </source>
</evidence>
<evidence type="ECO:0000313" key="6">
    <source>
        <dbReference type="Proteomes" id="UP000051096"/>
    </source>
</evidence>
<evidence type="ECO:0000256" key="3">
    <source>
        <dbReference type="ARBA" id="ARBA00038054"/>
    </source>
</evidence>
<dbReference type="InterPro" id="IPR052174">
    <property type="entry name" value="Flavoredoxin"/>
</dbReference>
<proteinExistence type="inferred from homology"/>
<dbReference type="InterPro" id="IPR002563">
    <property type="entry name" value="Flavin_Rdtase-like_dom"/>
</dbReference>